<evidence type="ECO:0000313" key="7">
    <source>
        <dbReference type="Proteomes" id="UP001165060"/>
    </source>
</evidence>
<proteinExistence type="inferred from homology"/>
<comment type="caution">
    <text evidence="6">The sequence shown here is derived from an EMBL/GenBank/DDBJ whole genome shotgun (WGS) entry which is preliminary data.</text>
</comment>
<evidence type="ECO:0000259" key="5">
    <source>
        <dbReference type="Pfam" id="PF05179"/>
    </source>
</evidence>
<protein>
    <recommendedName>
        <fullName evidence="5">Cell division control protein 73 C-terminal domain-containing protein</fullName>
    </recommendedName>
</protein>
<dbReference type="Pfam" id="PF05179">
    <property type="entry name" value="CDC73_C"/>
    <property type="match status" value="1"/>
</dbReference>
<keyword evidence="7" id="KW-1185">Reference proteome</keyword>
<accession>A0ABQ6MWN5</accession>
<evidence type="ECO:0000256" key="4">
    <source>
        <dbReference type="ARBA" id="ARBA00023242"/>
    </source>
</evidence>
<comment type="similarity">
    <text evidence="2">Belongs to the CDC73 family.</text>
</comment>
<dbReference type="EMBL" id="BRYB01004673">
    <property type="protein sequence ID" value="GMI34961.1"/>
    <property type="molecule type" value="Genomic_DNA"/>
</dbReference>
<dbReference type="Proteomes" id="UP001165060">
    <property type="component" value="Unassembled WGS sequence"/>
</dbReference>
<dbReference type="PANTHER" id="PTHR12466">
    <property type="entry name" value="CDC73 DOMAIN PROTEIN"/>
    <property type="match status" value="1"/>
</dbReference>
<organism evidence="6 7">
    <name type="scientific">Tetraparma gracilis</name>
    <dbReference type="NCBI Taxonomy" id="2962635"/>
    <lineage>
        <taxon>Eukaryota</taxon>
        <taxon>Sar</taxon>
        <taxon>Stramenopiles</taxon>
        <taxon>Ochrophyta</taxon>
        <taxon>Bolidophyceae</taxon>
        <taxon>Parmales</taxon>
        <taxon>Triparmaceae</taxon>
        <taxon>Tetraparma</taxon>
    </lineage>
</organism>
<evidence type="ECO:0000256" key="3">
    <source>
        <dbReference type="ARBA" id="ARBA00023163"/>
    </source>
</evidence>
<reference evidence="6 7" key="1">
    <citation type="journal article" date="2023" name="Commun. Biol.">
        <title>Genome analysis of Parmales, the sister group of diatoms, reveals the evolutionary specialization of diatoms from phago-mixotrophs to photoautotrophs.</title>
        <authorList>
            <person name="Ban H."/>
            <person name="Sato S."/>
            <person name="Yoshikawa S."/>
            <person name="Yamada K."/>
            <person name="Nakamura Y."/>
            <person name="Ichinomiya M."/>
            <person name="Sato N."/>
            <person name="Blanc-Mathieu R."/>
            <person name="Endo H."/>
            <person name="Kuwata A."/>
            <person name="Ogata H."/>
        </authorList>
    </citation>
    <scope>NUCLEOTIDE SEQUENCE [LARGE SCALE GENOMIC DNA]</scope>
</reference>
<keyword evidence="4" id="KW-0539">Nucleus</keyword>
<feature type="domain" description="Cell division control protein 73 C-terminal" evidence="5">
    <location>
        <begin position="77"/>
        <end position="246"/>
    </location>
</feature>
<keyword evidence="3" id="KW-0804">Transcription</keyword>
<dbReference type="InterPro" id="IPR031336">
    <property type="entry name" value="CDC73_C"/>
</dbReference>
<name>A0ABQ6MWN5_9STRA</name>
<dbReference type="Gene3D" id="3.40.50.11990">
    <property type="entry name" value="RNA polymerase II accessory factor, Cdc73 C-terminal domain"/>
    <property type="match status" value="1"/>
</dbReference>
<comment type="subcellular location">
    <subcellularLocation>
        <location evidence="1">Nucleus</location>
    </subcellularLocation>
</comment>
<evidence type="ECO:0000313" key="6">
    <source>
        <dbReference type="EMBL" id="GMI34961.1"/>
    </source>
</evidence>
<dbReference type="InterPro" id="IPR007852">
    <property type="entry name" value="Cdc73/Parafibromin"/>
</dbReference>
<sequence>MRVDKDALESNKPSCEGIMAGETNVAATDVQLRSGLHKDLLVALDHYAAVFKPGRKPSSSSKPAAAAGASKPPPFKGNPIIVVPNALTAPVSMFNSREFFCDARYVTAAAAKKANGAAKPKIVTCERRLAKTGKVVTFEIIDTVQKLAPDDWRRVVAVVVQGKPWQFKGWKTDQGKKGKNKEVLLEKFEEPVEIFGRHFGFYIGLEGDPIPDTIKAWAVKQGKINRDKRGLDAVTQTQFWQNLEEWLYLYKPGLGSA</sequence>
<evidence type="ECO:0000256" key="1">
    <source>
        <dbReference type="ARBA" id="ARBA00004123"/>
    </source>
</evidence>
<gene>
    <name evidence="6" type="ORF">TeGR_g10569</name>
</gene>
<dbReference type="InterPro" id="IPR038103">
    <property type="entry name" value="CDC73_C_sf"/>
</dbReference>
<dbReference type="PANTHER" id="PTHR12466:SF8">
    <property type="entry name" value="PARAFIBROMIN"/>
    <property type="match status" value="1"/>
</dbReference>
<evidence type="ECO:0000256" key="2">
    <source>
        <dbReference type="ARBA" id="ARBA00010427"/>
    </source>
</evidence>